<evidence type="ECO:0000256" key="7">
    <source>
        <dbReference type="SAM" id="Phobius"/>
    </source>
</evidence>
<dbReference type="InterPro" id="IPR050256">
    <property type="entry name" value="Glycosyltransferase_2"/>
</dbReference>
<accession>A0AAF1JZI8</accession>
<dbReference type="PANTHER" id="PTHR48090:SF1">
    <property type="entry name" value="PROPHAGE BACTOPRENOL GLUCOSYL TRANSFERASE HOMOLOG"/>
    <property type="match status" value="1"/>
</dbReference>
<evidence type="ECO:0000256" key="1">
    <source>
        <dbReference type="ARBA" id="ARBA00004141"/>
    </source>
</evidence>
<feature type="transmembrane region" description="Helical" evidence="7">
    <location>
        <begin position="233"/>
        <end position="258"/>
    </location>
</feature>
<dbReference type="PANTHER" id="PTHR48090">
    <property type="entry name" value="UNDECAPRENYL-PHOSPHATE 4-DEOXY-4-FORMAMIDO-L-ARABINOSE TRANSFERASE-RELATED"/>
    <property type="match status" value="1"/>
</dbReference>
<protein>
    <submittedName>
        <fullName evidence="9">Glycosyltransferase family 2 protein</fullName>
    </submittedName>
</protein>
<dbReference type="Pfam" id="PF00535">
    <property type="entry name" value="Glycos_transf_2"/>
    <property type="match status" value="1"/>
</dbReference>
<dbReference type="CDD" id="cd04187">
    <property type="entry name" value="DPM1_like_bac"/>
    <property type="match status" value="1"/>
</dbReference>
<organism evidence="9 10">
    <name type="scientific">Plastoroseomonas arctica</name>
    <dbReference type="NCBI Taxonomy" id="1509237"/>
    <lineage>
        <taxon>Bacteria</taxon>
        <taxon>Pseudomonadati</taxon>
        <taxon>Pseudomonadota</taxon>
        <taxon>Alphaproteobacteria</taxon>
        <taxon>Acetobacterales</taxon>
        <taxon>Acetobacteraceae</taxon>
        <taxon>Plastoroseomonas</taxon>
    </lineage>
</organism>
<dbReference type="Proteomes" id="UP001196068">
    <property type="component" value="Unassembled WGS sequence"/>
</dbReference>
<evidence type="ECO:0000256" key="3">
    <source>
        <dbReference type="ARBA" id="ARBA00022679"/>
    </source>
</evidence>
<dbReference type="InterPro" id="IPR001173">
    <property type="entry name" value="Glyco_trans_2-like"/>
</dbReference>
<keyword evidence="2" id="KW-0328">Glycosyltransferase</keyword>
<sequence>MARISIISPCFNEEENVEACHAAVVALFDPGGPLAHHEREHIFADNDSADGTVAILRRLAAGDARMKVILNARNFGPFRSNFNALRYATGDAVLVFLPVDLQDPPSMIPEMVRHWESGIEVVAGARTNREETFALRFSRGLFYRIVNTLSDFDIPENVGEFQLIDRKVWEVVVSHHDQYPYIRGIIASAGFRRLILPYTWAARKRGISKNNLVRLVDQAMNGIFAFTNAPMRLCVFLGAAIAALSMLYAILTVLLALFVPSSAPAGTQTIIVAIFFFAGVQLLFIGMLGEYITAIHAQVRRGPVVVERERINITGDKSPLKDATPE</sequence>
<gene>
    <name evidence="9" type="ORF">GXW79_12135</name>
</gene>
<evidence type="ECO:0000256" key="4">
    <source>
        <dbReference type="ARBA" id="ARBA00022692"/>
    </source>
</evidence>
<reference evidence="9" key="2">
    <citation type="journal article" date="2021" name="Syst. Appl. Microbiol.">
        <title>Roseomonas hellenica sp. nov., isolated from roots of wild-growing Alkanna tinctoria.</title>
        <authorList>
            <person name="Rat A."/>
            <person name="Naranjo H.D."/>
            <person name="Lebbe L."/>
            <person name="Cnockaert M."/>
            <person name="Krigas N."/>
            <person name="Grigoriadou K."/>
            <person name="Maloupa E."/>
            <person name="Willems A."/>
        </authorList>
    </citation>
    <scope>NUCLEOTIDE SEQUENCE</scope>
    <source>
        <strain evidence="9">LMG 28251</strain>
    </source>
</reference>
<comment type="subcellular location">
    <subcellularLocation>
        <location evidence="1">Membrane</location>
        <topology evidence="1">Multi-pass membrane protein</topology>
    </subcellularLocation>
</comment>
<dbReference type="InterPro" id="IPR029044">
    <property type="entry name" value="Nucleotide-diphossugar_trans"/>
</dbReference>
<comment type="caution">
    <text evidence="9">The sequence shown here is derived from an EMBL/GenBank/DDBJ whole genome shotgun (WGS) entry which is preliminary data.</text>
</comment>
<dbReference type="GO" id="GO:0005886">
    <property type="term" value="C:plasma membrane"/>
    <property type="evidence" value="ECO:0007669"/>
    <property type="project" value="TreeGrafter"/>
</dbReference>
<keyword evidence="4 7" id="KW-0812">Transmembrane</keyword>
<feature type="transmembrane region" description="Helical" evidence="7">
    <location>
        <begin position="270"/>
        <end position="292"/>
    </location>
</feature>
<reference evidence="9" key="1">
    <citation type="submission" date="2020-01" db="EMBL/GenBank/DDBJ databases">
        <authorList>
            <person name="Rat A."/>
        </authorList>
    </citation>
    <scope>NUCLEOTIDE SEQUENCE</scope>
    <source>
        <strain evidence="9">LMG 28251</strain>
    </source>
</reference>
<keyword evidence="5 7" id="KW-1133">Transmembrane helix</keyword>
<keyword evidence="10" id="KW-1185">Reference proteome</keyword>
<evidence type="ECO:0000256" key="6">
    <source>
        <dbReference type="ARBA" id="ARBA00023136"/>
    </source>
</evidence>
<dbReference type="RefSeq" id="WP_211874670.1">
    <property type="nucleotide sequence ID" value="NZ_JAAEDH010000013.1"/>
</dbReference>
<dbReference type="Gene3D" id="3.90.550.10">
    <property type="entry name" value="Spore Coat Polysaccharide Biosynthesis Protein SpsA, Chain A"/>
    <property type="match status" value="1"/>
</dbReference>
<feature type="domain" description="Glycosyltransferase 2-like" evidence="8">
    <location>
        <begin position="5"/>
        <end position="168"/>
    </location>
</feature>
<evidence type="ECO:0000313" key="10">
    <source>
        <dbReference type="Proteomes" id="UP001196068"/>
    </source>
</evidence>
<dbReference type="SUPFAM" id="SSF53448">
    <property type="entry name" value="Nucleotide-diphospho-sugar transferases"/>
    <property type="match status" value="1"/>
</dbReference>
<proteinExistence type="predicted"/>
<evidence type="ECO:0000256" key="2">
    <source>
        <dbReference type="ARBA" id="ARBA00022676"/>
    </source>
</evidence>
<dbReference type="EMBL" id="JAAEDH010000013">
    <property type="protein sequence ID" value="MBR0655823.1"/>
    <property type="molecule type" value="Genomic_DNA"/>
</dbReference>
<keyword evidence="3" id="KW-0808">Transferase</keyword>
<evidence type="ECO:0000259" key="8">
    <source>
        <dbReference type="Pfam" id="PF00535"/>
    </source>
</evidence>
<evidence type="ECO:0000313" key="9">
    <source>
        <dbReference type="EMBL" id="MBR0655823.1"/>
    </source>
</evidence>
<name>A0AAF1JZI8_9PROT</name>
<keyword evidence="6 7" id="KW-0472">Membrane</keyword>
<dbReference type="GO" id="GO:0016757">
    <property type="term" value="F:glycosyltransferase activity"/>
    <property type="evidence" value="ECO:0007669"/>
    <property type="project" value="UniProtKB-KW"/>
</dbReference>
<dbReference type="AlphaFoldDB" id="A0AAF1JZI8"/>
<evidence type="ECO:0000256" key="5">
    <source>
        <dbReference type="ARBA" id="ARBA00022989"/>
    </source>
</evidence>